<reference evidence="2" key="1">
    <citation type="journal article" date="2021" name="Nat. Commun.">
        <title>Genetic determinants of endophytism in the Arabidopsis root mycobiome.</title>
        <authorList>
            <person name="Mesny F."/>
            <person name="Miyauchi S."/>
            <person name="Thiergart T."/>
            <person name="Pickel B."/>
            <person name="Atanasova L."/>
            <person name="Karlsson M."/>
            <person name="Huettel B."/>
            <person name="Barry K.W."/>
            <person name="Haridas S."/>
            <person name="Chen C."/>
            <person name="Bauer D."/>
            <person name="Andreopoulos W."/>
            <person name="Pangilinan J."/>
            <person name="LaButti K."/>
            <person name="Riley R."/>
            <person name="Lipzen A."/>
            <person name="Clum A."/>
            <person name="Drula E."/>
            <person name="Henrissat B."/>
            <person name="Kohler A."/>
            <person name="Grigoriev I.V."/>
            <person name="Martin F.M."/>
            <person name="Hacquard S."/>
        </authorList>
    </citation>
    <scope>NUCLEOTIDE SEQUENCE</scope>
    <source>
        <strain evidence="2">MPI-CAGE-AT-0147</strain>
    </source>
</reference>
<evidence type="ECO:0000313" key="2">
    <source>
        <dbReference type="EMBL" id="KAH7175733.1"/>
    </source>
</evidence>
<accession>A0A9P9FUC2</accession>
<evidence type="ECO:0000256" key="1">
    <source>
        <dbReference type="SAM" id="MobiDB-lite"/>
    </source>
</evidence>
<dbReference type="Proteomes" id="UP000738349">
    <property type="component" value="Unassembled WGS sequence"/>
</dbReference>
<keyword evidence="3" id="KW-1185">Reference proteome</keyword>
<gene>
    <name evidence="2" type="ORF">EDB81DRAFT_770772</name>
</gene>
<proteinExistence type="predicted"/>
<name>A0A9P9FUC2_9HYPO</name>
<evidence type="ECO:0000313" key="3">
    <source>
        <dbReference type="Proteomes" id="UP000738349"/>
    </source>
</evidence>
<organism evidence="2 3">
    <name type="scientific">Dactylonectria macrodidyma</name>
    <dbReference type="NCBI Taxonomy" id="307937"/>
    <lineage>
        <taxon>Eukaryota</taxon>
        <taxon>Fungi</taxon>
        <taxon>Dikarya</taxon>
        <taxon>Ascomycota</taxon>
        <taxon>Pezizomycotina</taxon>
        <taxon>Sordariomycetes</taxon>
        <taxon>Hypocreomycetidae</taxon>
        <taxon>Hypocreales</taxon>
        <taxon>Nectriaceae</taxon>
        <taxon>Dactylonectria</taxon>
    </lineage>
</organism>
<feature type="region of interest" description="Disordered" evidence="1">
    <location>
        <begin position="131"/>
        <end position="153"/>
    </location>
</feature>
<protein>
    <submittedName>
        <fullName evidence="2">Uncharacterized protein</fullName>
    </submittedName>
</protein>
<sequence length="203" mass="23878">MTASPMRQNVLWKRLHDGFAEVLKDVQYFYFFFSMCFYEQSLWTCGYWRWGRFREQCPKEHRLGETCGMKLIFETHRLLTVCKICESIGRKQKRIKQLLRKVPRLQQLRLVATQERNAEIIAETVSQIRHLRQEHQKSTSGGAGPRRQPLRHDHPSFLAWRPAAQSSRLERRRAHVALDLLHDDSVQAWNRAATGPSSCGRCT</sequence>
<dbReference type="EMBL" id="JAGMUV010000001">
    <property type="protein sequence ID" value="KAH7175733.1"/>
    <property type="molecule type" value="Genomic_DNA"/>
</dbReference>
<dbReference type="OrthoDB" id="5022772at2759"/>
<dbReference type="AlphaFoldDB" id="A0A9P9FUC2"/>
<comment type="caution">
    <text evidence="2">The sequence shown here is derived from an EMBL/GenBank/DDBJ whole genome shotgun (WGS) entry which is preliminary data.</text>
</comment>